<accession>A0A1Y5SET3</accession>
<keyword evidence="2" id="KW-1185">Reference proteome</keyword>
<dbReference type="Proteomes" id="UP000193077">
    <property type="component" value="Unassembled WGS sequence"/>
</dbReference>
<name>A0A1Y5SET3_9RHOB</name>
<dbReference type="RefSeq" id="WP_306417730.1">
    <property type="nucleotide sequence ID" value="NZ_FWFO01000001.1"/>
</dbReference>
<gene>
    <name evidence="1" type="ORF">TRL7639_01921</name>
</gene>
<dbReference type="InterPro" id="IPR036629">
    <property type="entry name" value="YjbJ_sf"/>
</dbReference>
<proteinExistence type="predicted"/>
<sequence>MMMNWSELTQNWAQAFPRVKSRFPQLDEADAPFLKLDRSRFEAYLAEKHQLTLTEAREEFEDFLFVESLGREIAD</sequence>
<protein>
    <submittedName>
        <fullName evidence="1">Uncharacterized protein</fullName>
    </submittedName>
</protein>
<organism evidence="1 2">
    <name type="scientific">Falsiruegeria litorea R37</name>
    <dbReference type="NCBI Taxonomy" id="1200284"/>
    <lineage>
        <taxon>Bacteria</taxon>
        <taxon>Pseudomonadati</taxon>
        <taxon>Pseudomonadota</taxon>
        <taxon>Alphaproteobacteria</taxon>
        <taxon>Rhodobacterales</taxon>
        <taxon>Roseobacteraceae</taxon>
        <taxon>Falsiruegeria</taxon>
    </lineage>
</organism>
<dbReference type="Gene3D" id="1.10.1470.10">
    <property type="entry name" value="YjbJ"/>
    <property type="match status" value="1"/>
</dbReference>
<evidence type="ECO:0000313" key="1">
    <source>
        <dbReference type="EMBL" id="SLN38359.1"/>
    </source>
</evidence>
<reference evidence="1 2" key="1">
    <citation type="submission" date="2017-03" db="EMBL/GenBank/DDBJ databases">
        <authorList>
            <person name="Afonso C.L."/>
            <person name="Miller P.J."/>
            <person name="Scott M.A."/>
            <person name="Spackman E."/>
            <person name="Goraichik I."/>
            <person name="Dimitrov K.M."/>
            <person name="Suarez D.L."/>
            <person name="Swayne D.E."/>
        </authorList>
    </citation>
    <scope>NUCLEOTIDE SEQUENCE [LARGE SCALE GENOMIC DNA]</scope>
    <source>
        <strain evidence="1 2">CECT 7639</strain>
    </source>
</reference>
<dbReference type="AlphaFoldDB" id="A0A1Y5SET3"/>
<dbReference type="EMBL" id="FWFO01000001">
    <property type="protein sequence ID" value="SLN38359.1"/>
    <property type="molecule type" value="Genomic_DNA"/>
</dbReference>
<evidence type="ECO:0000313" key="2">
    <source>
        <dbReference type="Proteomes" id="UP000193077"/>
    </source>
</evidence>